<evidence type="ECO:0000313" key="2">
    <source>
        <dbReference type="Proteomes" id="UP000242351"/>
    </source>
</evidence>
<dbReference type="PIRSF" id="PIRSF010372">
    <property type="entry name" value="PaiB"/>
    <property type="match status" value="1"/>
</dbReference>
<name>A0A2H9UKF1_9GAMM</name>
<dbReference type="Proteomes" id="UP000242351">
    <property type="component" value="Unassembled WGS sequence"/>
</dbReference>
<gene>
    <name evidence="1" type="ORF">CU320_10425</name>
</gene>
<reference evidence="1 2" key="2">
    <citation type="submission" date="2017-12" db="EMBL/GenBank/DDBJ databases">
        <title>Revising the taxonomy of the Acinetobacter lwoffii group: the description of Acinetobacter pseudolwoffii sp. nov. and emended description of Acinetobacter lwoffii.</title>
        <authorList>
            <person name="Nemec A."/>
        </authorList>
    </citation>
    <scope>NUCLEOTIDE SEQUENCE [LARGE SCALE GENOMIC DNA]</scope>
    <source>
        <strain evidence="1 2">ANC 5347</strain>
    </source>
</reference>
<dbReference type="Pfam" id="PF04299">
    <property type="entry name" value="FMN_bind_2"/>
    <property type="match status" value="1"/>
</dbReference>
<reference evidence="1 2" key="1">
    <citation type="submission" date="2017-11" db="EMBL/GenBank/DDBJ databases">
        <authorList>
            <person name="Han C.G."/>
        </authorList>
    </citation>
    <scope>NUCLEOTIDE SEQUENCE [LARGE SCALE GENOMIC DNA]</scope>
    <source>
        <strain evidence="1 2">ANC 5347</strain>
    </source>
</reference>
<protein>
    <submittedName>
        <fullName evidence="1">Transcriptional regulator</fullName>
    </submittedName>
</protein>
<dbReference type="Gene3D" id="2.30.110.10">
    <property type="entry name" value="Electron Transport, Fmn-binding Protein, Chain A"/>
    <property type="match status" value="1"/>
</dbReference>
<dbReference type="EMBL" id="PGOZ01000012">
    <property type="protein sequence ID" value="PJI32181.1"/>
    <property type="molecule type" value="Genomic_DNA"/>
</dbReference>
<organism evidence="1 2">
    <name type="scientific">Acinetobacter pseudolwoffii</name>
    <dbReference type="NCBI Taxonomy" id="2053287"/>
    <lineage>
        <taxon>Bacteria</taxon>
        <taxon>Pseudomonadati</taxon>
        <taxon>Pseudomonadota</taxon>
        <taxon>Gammaproteobacteria</taxon>
        <taxon>Moraxellales</taxon>
        <taxon>Moraxellaceae</taxon>
        <taxon>Acinetobacter</taxon>
    </lineage>
</organism>
<evidence type="ECO:0000313" key="1">
    <source>
        <dbReference type="EMBL" id="PJI32181.1"/>
    </source>
</evidence>
<dbReference type="AlphaFoldDB" id="A0A2H9UKF1"/>
<dbReference type="InterPro" id="IPR012349">
    <property type="entry name" value="Split_barrel_FMN-bd"/>
</dbReference>
<dbReference type="SUPFAM" id="SSF50475">
    <property type="entry name" value="FMN-binding split barrel"/>
    <property type="match status" value="1"/>
</dbReference>
<dbReference type="InterPro" id="IPR007396">
    <property type="entry name" value="TR_PAI2-type"/>
</dbReference>
<dbReference type="RefSeq" id="WP_100357865.1">
    <property type="nucleotide sequence ID" value="NZ_CP183899.1"/>
</dbReference>
<comment type="caution">
    <text evidence="1">The sequence shown here is derived from an EMBL/GenBank/DDBJ whole genome shotgun (WGS) entry which is preliminary data.</text>
</comment>
<proteinExistence type="predicted"/>
<accession>A0A2H9UKF1</accession>
<dbReference type="PANTHER" id="PTHR35802">
    <property type="entry name" value="PROTEASE SYNTHASE AND SPORULATION PROTEIN PAI 2"/>
    <property type="match status" value="1"/>
</dbReference>
<dbReference type="PANTHER" id="PTHR35802:SF1">
    <property type="entry name" value="PROTEASE SYNTHASE AND SPORULATION PROTEIN PAI 2"/>
    <property type="match status" value="1"/>
</dbReference>
<sequence length="206" mass="24057">MFVETEFREDRLEEITRIINEYPLASLIAQTQTGLIAEHIPLLLIDEKTLRGHISLENTLFKNSIVNNQVLYIFKAEDVYISPNYYPTKFEDHKKVPTWNYQVVHINGEIKFFQDQKTKLAVLGQLTKQHESITNGENAWKMSDAPKDYLMEMLNHLVAFEIKIEKIIAKSKLSQNREEKDFRNVITKLQESGKVNMAKTMGQLKR</sequence>